<accession>A0A5C6EKC3</accession>
<dbReference type="InterPro" id="IPR019235">
    <property type="entry name" value="DUF2178_TM"/>
</dbReference>
<protein>
    <submittedName>
        <fullName evidence="2">Uncharacterized protein</fullName>
    </submittedName>
</protein>
<comment type="caution">
    <text evidence="2">The sequence shown here is derived from an EMBL/GenBank/DDBJ whole genome shotgun (WGS) entry which is preliminary data.</text>
</comment>
<keyword evidence="3" id="KW-1185">Reference proteome</keyword>
<feature type="transmembrane region" description="Helical" evidence="1">
    <location>
        <begin position="71"/>
        <end position="94"/>
    </location>
</feature>
<sequence>MNALEKVAWTELVVSVLAIVVVLALYPWLGGAAMGGFGLLGLLGVTPIFMRKRGSQVASDERDQQIERQASWRGFGTAWMLMVCSLAAIMMWHSHHQRDISPGLLSMVIWIQFAFCYAIKGASSLIQYRGNHRAA</sequence>
<feature type="transmembrane region" description="Helical" evidence="1">
    <location>
        <begin position="32"/>
        <end position="50"/>
    </location>
</feature>
<keyword evidence="1" id="KW-0812">Transmembrane</keyword>
<feature type="transmembrane region" description="Helical" evidence="1">
    <location>
        <begin position="100"/>
        <end position="119"/>
    </location>
</feature>
<dbReference type="Pfam" id="PF09946">
    <property type="entry name" value="DUF2178"/>
    <property type="match status" value="1"/>
</dbReference>
<dbReference type="RefSeq" id="WP_186775749.1">
    <property type="nucleotide sequence ID" value="NZ_SJPW01000006.1"/>
</dbReference>
<reference evidence="2 3" key="1">
    <citation type="submission" date="2019-02" db="EMBL/GenBank/DDBJ databases">
        <title>Deep-cultivation of Planctomycetes and their phenomic and genomic characterization uncovers novel biology.</title>
        <authorList>
            <person name="Wiegand S."/>
            <person name="Jogler M."/>
            <person name="Boedeker C."/>
            <person name="Pinto D."/>
            <person name="Vollmers J."/>
            <person name="Rivas-Marin E."/>
            <person name="Kohn T."/>
            <person name="Peeters S.H."/>
            <person name="Heuer A."/>
            <person name="Rast P."/>
            <person name="Oberbeckmann S."/>
            <person name="Bunk B."/>
            <person name="Jeske O."/>
            <person name="Meyerdierks A."/>
            <person name="Storesund J.E."/>
            <person name="Kallscheuer N."/>
            <person name="Luecker S."/>
            <person name="Lage O.M."/>
            <person name="Pohl T."/>
            <person name="Merkel B.J."/>
            <person name="Hornburger P."/>
            <person name="Mueller R.-W."/>
            <person name="Bruemmer F."/>
            <person name="Labrenz M."/>
            <person name="Spormann A.M."/>
            <person name="Op Den Camp H."/>
            <person name="Overmann J."/>
            <person name="Amann R."/>
            <person name="Jetten M.S.M."/>
            <person name="Mascher T."/>
            <person name="Medema M.H."/>
            <person name="Devos D.P."/>
            <person name="Kaster A.-K."/>
            <person name="Ovreas L."/>
            <person name="Rohde M."/>
            <person name="Galperin M.Y."/>
            <person name="Jogler C."/>
        </authorList>
    </citation>
    <scope>NUCLEOTIDE SEQUENCE [LARGE SCALE GENOMIC DNA]</scope>
    <source>
        <strain evidence="2 3">Poly51</strain>
    </source>
</reference>
<keyword evidence="1" id="KW-1133">Transmembrane helix</keyword>
<dbReference type="Proteomes" id="UP000318288">
    <property type="component" value="Unassembled WGS sequence"/>
</dbReference>
<evidence type="ECO:0000313" key="3">
    <source>
        <dbReference type="Proteomes" id="UP000318288"/>
    </source>
</evidence>
<name>A0A5C6EKC3_9BACT</name>
<feature type="transmembrane region" description="Helical" evidence="1">
    <location>
        <begin position="7"/>
        <end position="26"/>
    </location>
</feature>
<proteinExistence type="predicted"/>
<gene>
    <name evidence="2" type="ORF">Poly51_48480</name>
</gene>
<evidence type="ECO:0000256" key="1">
    <source>
        <dbReference type="SAM" id="Phobius"/>
    </source>
</evidence>
<organism evidence="2 3">
    <name type="scientific">Rubripirellula tenax</name>
    <dbReference type="NCBI Taxonomy" id="2528015"/>
    <lineage>
        <taxon>Bacteria</taxon>
        <taxon>Pseudomonadati</taxon>
        <taxon>Planctomycetota</taxon>
        <taxon>Planctomycetia</taxon>
        <taxon>Pirellulales</taxon>
        <taxon>Pirellulaceae</taxon>
        <taxon>Rubripirellula</taxon>
    </lineage>
</organism>
<keyword evidence="1" id="KW-0472">Membrane</keyword>
<dbReference type="AlphaFoldDB" id="A0A5C6EKC3"/>
<evidence type="ECO:0000313" key="2">
    <source>
        <dbReference type="EMBL" id="TWU48944.1"/>
    </source>
</evidence>
<dbReference type="EMBL" id="SJPW01000006">
    <property type="protein sequence ID" value="TWU48944.1"/>
    <property type="molecule type" value="Genomic_DNA"/>
</dbReference>